<proteinExistence type="predicted"/>
<dbReference type="InterPro" id="IPR008990">
    <property type="entry name" value="Elect_transpt_acc-like_dom_sf"/>
</dbReference>
<gene>
    <name evidence="2" type="ORF">SM436_19795</name>
</gene>
<keyword evidence="3" id="KW-1185">Reference proteome</keyword>
<name>A0ABV4QZ83_9ACTN</name>
<accession>A0ABV4QZ83</accession>
<dbReference type="EMBL" id="JAXCEH010000013">
    <property type="protein sequence ID" value="MFA1555938.1"/>
    <property type="molecule type" value="Genomic_DNA"/>
</dbReference>
<protein>
    <submittedName>
        <fullName evidence="2">Nitrile hydratase subunit beta</fullName>
        <ecNumber evidence="2">4.2.1.84</ecNumber>
    </submittedName>
</protein>
<comment type="caution">
    <text evidence="2">The sequence shown here is derived from an EMBL/GenBank/DDBJ whole genome shotgun (WGS) entry which is preliminary data.</text>
</comment>
<dbReference type="InterPro" id="IPR042262">
    <property type="entry name" value="CN_hydtase_beta_C"/>
</dbReference>
<dbReference type="Pfam" id="PF21006">
    <property type="entry name" value="NHase_beta_N"/>
    <property type="match status" value="1"/>
</dbReference>
<dbReference type="EC" id="4.2.1.84" evidence="2"/>
<sequence>MSDPSRTYDILMETLDDIGERTDTSLRCIEHEPEVWENRMQATCEALSKNGALDNLERRRLEDRMGESLYVRFPVQTRSALTVAHTLMDREVFTEEELRAKMKGVRAKLEEV</sequence>
<dbReference type="RefSeq" id="WP_132047268.1">
    <property type="nucleotide sequence ID" value="NZ_JAXCEH010000013.1"/>
</dbReference>
<evidence type="ECO:0000313" key="2">
    <source>
        <dbReference type="EMBL" id="MFA1555938.1"/>
    </source>
</evidence>
<feature type="domain" description="Nitrile hydratase beta subunit-like N-terminal" evidence="1">
    <location>
        <begin position="31"/>
        <end position="107"/>
    </location>
</feature>
<reference evidence="2 3" key="1">
    <citation type="submission" date="2023-11" db="EMBL/GenBank/DDBJ databases">
        <title>Actinomadura monticuli sp. nov., isolated from volcanic ash.</title>
        <authorList>
            <person name="Lee S.D."/>
            <person name="Yang H."/>
            <person name="Kim I.S."/>
        </authorList>
    </citation>
    <scope>NUCLEOTIDE SEQUENCE [LARGE SCALE GENOMIC DNA]</scope>
    <source>
        <strain evidence="2 3">DSM 45346</strain>
    </source>
</reference>
<dbReference type="GO" id="GO:0018822">
    <property type="term" value="F:nitrile hydratase activity"/>
    <property type="evidence" value="ECO:0007669"/>
    <property type="project" value="UniProtKB-EC"/>
</dbReference>
<organism evidence="2 3">
    <name type="scientific">Actinomadura chokoriensis</name>
    <dbReference type="NCBI Taxonomy" id="454156"/>
    <lineage>
        <taxon>Bacteria</taxon>
        <taxon>Bacillati</taxon>
        <taxon>Actinomycetota</taxon>
        <taxon>Actinomycetes</taxon>
        <taxon>Streptosporangiales</taxon>
        <taxon>Thermomonosporaceae</taxon>
        <taxon>Actinomadura</taxon>
    </lineage>
</organism>
<evidence type="ECO:0000313" key="3">
    <source>
        <dbReference type="Proteomes" id="UP001569904"/>
    </source>
</evidence>
<dbReference type="Gene3D" id="1.10.472.20">
    <property type="entry name" value="Nitrile hydratase, beta subunit"/>
    <property type="match status" value="1"/>
</dbReference>
<keyword evidence="2" id="KW-0456">Lyase</keyword>
<evidence type="ECO:0000259" key="1">
    <source>
        <dbReference type="Pfam" id="PF21006"/>
    </source>
</evidence>
<dbReference type="SUPFAM" id="SSF50090">
    <property type="entry name" value="Electron transport accessory proteins"/>
    <property type="match status" value="1"/>
</dbReference>
<dbReference type="Proteomes" id="UP001569904">
    <property type="component" value="Unassembled WGS sequence"/>
</dbReference>
<dbReference type="InterPro" id="IPR049054">
    <property type="entry name" value="CN_hydtase_beta-like_N"/>
</dbReference>